<name>A0A2M9FZU7_9PROT</name>
<organism evidence="3 4">
    <name type="scientific">Minwuia thermotolerans</name>
    <dbReference type="NCBI Taxonomy" id="2056226"/>
    <lineage>
        <taxon>Bacteria</taxon>
        <taxon>Pseudomonadati</taxon>
        <taxon>Pseudomonadota</taxon>
        <taxon>Alphaproteobacteria</taxon>
        <taxon>Minwuiales</taxon>
        <taxon>Minwuiaceae</taxon>
        <taxon>Minwuia</taxon>
    </lineage>
</organism>
<keyword evidence="1" id="KW-0328">Glycosyltransferase</keyword>
<dbReference type="PANTHER" id="PTHR12526:SF510">
    <property type="entry name" value="D-INOSITOL 3-PHOSPHATE GLYCOSYLTRANSFERASE"/>
    <property type="match status" value="1"/>
</dbReference>
<accession>A0A2M9FZU7</accession>
<dbReference type="PANTHER" id="PTHR12526">
    <property type="entry name" value="GLYCOSYLTRANSFERASE"/>
    <property type="match status" value="1"/>
</dbReference>
<sequence>MRERLATSIAAAPRRAYPPRRELTPVPDHVTKPRILMVGPFPPTRGGVTTFMLNVMGSPLADRYDFIAHTTSRPAKKNVVDNYGYAAMFRGGPGRLIRAAWATFWHLLAFPFVVFFRRVDLVQIQSSDFQTFWESCLYLAMAKALRRPTMLRLGGVFDKFYEGSSPRVQALIRRGVAAPDILIVQSESWRRYLATVGRSENVIVLYNSVPEASIMPVEGPRNDPPRVLFFAGSESVRKGAQVVLQALATPELADVRAAFRFLAVIEPLASQIGNAGLPQRIELEGFMAHARFIEELRAADIFLMPSYGEGFPNSLLEAMAAGLACVVTPVGAVPEIADDEAEALVIEPGNARALAGAIRRLAEDEGLRLKLARSAQERLRRQFVAERVLDVLEGGYRRLLAGNGE</sequence>
<dbReference type="SUPFAM" id="SSF53756">
    <property type="entry name" value="UDP-Glycosyltransferase/glycogen phosphorylase"/>
    <property type="match status" value="1"/>
</dbReference>
<dbReference type="Proteomes" id="UP000229498">
    <property type="component" value="Unassembled WGS sequence"/>
</dbReference>
<reference evidence="3 4" key="1">
    <citation type="submission" date="2017-11" db="EMBL/GenBank/DDBJ databases">
        <title>Draft genome sequence of Rhizobiales bacterium SY3-13.</title>
        <authorList>
            <person name="Sun C."/>
        </authorList>
    </citation>
    <scope>NUCLEOTIDE SEQUENCE [LARGE SCALE GENOMIC DNA]</scope>
    <source>
        <strain evidence="3 4">SY3-13</strain>
    </source>
</reference>
<proteinExistence type="predicted"/>
<comment type="caution">
    <text evidence="3">The sequence shown here is derived from an EMBL/GenBank/DDBJ whole genome shotgun (WGS) entry which is preliminary data.</text>
</comment>
<dbReference type="Pfam" id="PF13692">
    <property type="entry name" value="Glyco_trans_1_4"/>
    <property type="match status" value="1"/>
</dbReference>
<keyword evidence="4" id="KW-1185">Reference proteome</keyword>
<dbReference type="OrthoDB" id="7856752at2"/>
<keyword evidence="2" id="KW-0808">Transferase</keyword>
<dbReference type="CDD" id="cd03801">
    <property type="entry name" value="GT4_PimA-like"/>
    <property type="match status" value="1"/>
</dbReference>
<gene>
    <name evidence="3" type="ORF">CVT23_13855</name>
</gene>
<dbReference type="Gene3D" id="3.40.50.2000">
    <property type="entry name" value="Glycogen Phosphorylase B"/>
    <property type="match status" value="2"/>
</dbReference>
<dbReference type="AlphaFoldDB" id="A0A2M9FZU7"/>
<evidence type="ECO:0000313" key="3">
    <source>
        <dbReference type="EMBL" id="PJK29001.1"/>
    </source>
</evidence>
<evidence type="ECO:0000313" key="4">
    <source>
        <dbReference type="Proteomes" id="UP000229498"/>
    </source>
</evidence>
<evidence type="ECO:0000256" key="1">
    <source>
        <dbReference type="ARBA" id="ARBA00022676"/>
    </source>
</evidence>
<dbReference type="GO" id="GO:0016757">
    <property type="term" value="F:glycosyltransferase activity"/>
    <property type="evidence" value="ECO:0007669"/>
    <property type="project" value="UniProtKB-KW"/>
</dbReference>
<evidence type="ECO:0000256" key="2">
    <source>
        <dbReference type="ARBA" id="ARBA00022679"/>
    </source>
</evidence>
<protein>
    <submittedName>
        <fullName evidence="3">Uncharacterized protein</fullName>
    </submittedName>
</protein>
<dbReference type="EMBL" id="PHIG01000037">
    <property type="protein sequence ID" value="PJK29001.1"/>
    <property type="molecule type" value="Genomic_DNA"/>
</dbReference>